<dbReference type="NCBIfam" id="TIGR03752">
    <property type="entry name" value="conj_TIGR03752"/>
    <property type="match status" value="1"/>
</dbReference>
<organism evidence="3 4">
    <name type="scientific">Vibrio tritonius</name>
    <dbReference type="NCBI Taxonomy" id="1435069"/>
    <lineage>
        <taxon>Bacteria</taxon>
        <taxon>Pseudomonadati</taxon>
        <taxon>Pseudomonadota</taxon>
        <taxon>Gammaproteobacteria</taxon>
        <taxon>Vibrionales</taxon>
        <taxon>Vibrionaceae</taxon>
        <taxon>Vibrio</taxon>
    </lineage>
</organism>
<keyword evidence="4" id="KW-1185">Reference proteome</keyword>
<feature type="coiled-coil region" evidence="1">
    <location>
        <begin position="73"/>
        <end position="146"/>
    </location>
</feature>
<accession>A0ABS7YG49</accession>
<gene>
    <name evidence="3" type="ORF">LDJ79_00880</name>
</gene>
<feature type="region of interest" description="Disordered" evidence="2">
    <location>
        <begin position="34"/>
        <end position="59"/>
    </location>
</feature>
<feature type="compositionally biased region" description="Low complexity" evidence="2">
    <location>
        <begin position="155"/>
        <end position="167"/>
    </location>
</feature>
<dbReference type="InterPro" id="IPR021207">
    <property type="entry name" value="Integr_conj_element_PFL4705"/>
</dbReference>
<evidence type="ECO:0000256" key="2">
    <source>
        <dbReference type="SAM" id="MobiDB-lite"/>
    </source>
</evidence>
<evidence type="ECO:0000313" key="3">
    <source>
        <dbReference type="EMBL" id="MCA2014643.1"/>
    </source>
</evidence>
<name>A0ABS7YG49_9VIBR</name>
<sequence>MNGLVKLTACAAILVGGPYIYLHLSDKSSAANDTSDISQRMAQADQQLSGEKKTPLASTPDYNATLKTLIAKQNQSQSKYDNLTQSNNELRNEVANLKAQIDAVKTNGGNSSSEESSANKAMEKRLAELDERLKQYTSNAKNSIQSLGIGKGAKPTRTVTTVPHTSTGNSDKNNLLDILKQPGSNDYNGNVSENTPDANSISTDRNTTSDANNQAYIWLEPQDVMLEHEKGEKNGKLIKTYPSIGTTDAQTSTEQNDGKPTKDTANTQLSTGPIPVTGMNSAATTTASTSVPIYNIPALSTLMDVVNMTSIIARIPTDNKVVNAFRFKVIVSAENLASNGFYIPQISQMTLEGNSQGDFTMKCARGTIDKALFIFKDGSIASITNGASGEGKDGGSSSGLGYISDEYGNPCIDGKYISNFNSFVKTQAGLSALSSFASSVATAATSTTDSDTTGVTKTTVNNALQKGLGDGASTGVDTVSDFYAKRQSSAFDAVFVPAGEKLEIHVEQDLTVNYTPKGQKLVNEGNVEKYLQ</sequence>
<feature type="compositionally biased region" description="Polar residues" evidence="2">
    <location>
        <begin position="182"/>
        <end position="208"/>
    </location>
</feature>
<evidence type="ECO:0000256" key="1">
    <source>
        <dbReference type="SAM" id="Coils"/>
    </source>
</evidence>
<feature type="region of interest" description="Disordered" evidence="2">
    <location>
        <begin position="146"/>
        <end position="208"/>
    </location>
</feature>
<dbReference type="EMBL" id="JAIWIU010000005">
    <property type="protein sequence ID" value="MCA2014643.1"/>
    <property type="molecule type" value="Genomic_DNA"/>
</dbReference>
<reference evidence="4" key="1">
    <citation type="submission" date="2023-07" db="EMBL/GenBank/DDBJ databases">
        <title>Molecular identification of indigenous halophilic bacteria isolated from red sea cost, biodegradation of synthetic dyes and assessment of degraded metabolite toxicity.</title>
        <authorList>
            <person name="Chaieb K."/>
            <person name="Altayb H.N."/>
        </authorList>
    </citation>
    <scope>NUCLEOTIDE SEQUENCE [LARGE SCALE GENOMIC DNA]</scope>
    <source>
        <strain evidence="4">K20</strain>
    </source>
</reference>
<dbReference type="Pfam" id="PF03743">
    <property type="entry name" value="TrbI"/>
    <property type="match status" value="1"/>
</dbReference>
<feature type="region of interest" description="Disordered" evidence="2">
    <location>
        <begin position="244"/>
        <end position="280"/>
    </location>
</feature>
<dbReference type="InterPro" id="IPR005498">
    <property type="entry name" value="T4SS_VirB10/TraB/TrbI"/>
</dbReference>
<feature type="compositionally biased region" description="Polar residues" evidence="2">
    <location>
        <begin position="34"/>
        <end position="49"/>
    </location>
</feature>
<evidence type="ECO:0000313" key="4">
    <source>
        <dbReference type="Proteomes" id="UP001199044"/>
    </source>
</evidence>
<dbReference type="Proteomes" id="UP001199044">
    <property type="component" value="Unassembled WGS sequence"/>
</dbReference>
<proteinExistence type="predicted"/>
<keyword evidence="1" id="KW-0175">Coiled coil</keyword>
<feature type="compositionally biased region" description="Polar residues" evidence="2">
    <location>
        <begin position="244"/>
        <end position="255"/>
    </location>
</feature>
<comment type="caution">
    <text evidence="3">The sequence shown here is derived from an EMBL/GenBank/DDBJ whole genome shotgun (WGS) entry which is preliminary data.</text>
</comment>
<dbReference type="RefSeq" id="WP_225249264.1">
    <property type="nucleotide sequence ID" value="NZ_JAIWIU010000005.1"/>
</dbReference>
<protein>
    <submittedName>
        <fullName evidence="3">TIGR03752 family integrating conjugative element protein</fullName>
    </submittedName>
</protein>